<dbReference type="CDD" id="cd13585">
    <property type="entry name" value="PBP2_TMBP_like"/>
    <property type="match status" value="1"/>
</dbReference>
<dbReference type="RefSeq" id="WP_262067290.1">
    <property type="nucleotide sequence ID" value="NZ_JAMXOD010000030.1"/>
</dbReference>
<dbReference type="InterPro" id="IPR006059">
    <property type="entry name" value="SBP"/>
</dbReference>
<protein>
    <submittedName>
        <fullName evidence="4">Sugar ABC transporter substrate-binding protein</fullName>
    </submittedName>
</protein>
<comment type="similarity">
    <text evidence="1">Belongs to the bacterial solute-binding protein 1 family.</text>
</comment>
<evidence type="ECO:0000256" key="2">
    <source>
        <dbReference type="ARBA" id="ARBA00022448"/>
    </source>
</evidence>
<dbReference type="PANTHER" id="PTHR30061">
    <property type="entry name" value="MALTOSE-BINDING PERIPLASMIC PROTEIN"/>
    <property type="match status" value="1"/>
</dbReference>
<organism evidence="4 5">
    <name type="scientific">Aequitasia blattaphilus</name>
    <dbReference type="NCBI Taxonomy" id="2949332"/>
    <lineage>
        <taxon>Bacteria</taxon>
        <taxon>Bacillati</taxon>
        <taxon>Bacillota</taxon>
        <taxon>Clostridia</taxon>
        <taxon>Lachnospirales</taxon>
        <taxon>Lachnospiraceae</taxon>
        <taxon>Aequitasia</taxon>
    </lineage>
</organism>
<keyword evidence="2" id="KW-0813">Transport</keyword>
<name>A0ABT1ECJ3_9FIRM</name>
<sequence>MRKQSAVIVLLVLMMCIVGCRKDTVKELDDKEKEELVLWSYYETDNQKLALDELIEGFNQSQDTYHMSWEYQGPVTAFTKRLSIGVTQGQLPDVVIMDNPDMRKFVELGTFADITEHMDKVQNLELYYENVLSSVVYDGKYYGLPFCCNNTGLIYNKEQLEENGLKVPTNWDELMEVGKALSNGEGTGYAMSAVEGEQSAFQILSFILSAGGSVETLGDEATWETYEYIDRLIDEGVMSRECINWSQNDLAKAFVEGKCVMMQNGPWVLPLLNESEVSYGIAPLPIKEKYVGVTGGENLGVIKGKNVEGAVAFLNYYSGDEEMLNTALRANSMPPRKDLAEEMARIRPEYEIFVEQMDDCISRSAYGEWPKVTGTLSNTLYQVIAQEASPQEAIENFR</sequence>
<comment type="caution">
    <text evidence="4">The sequence shown here is derived from an EMBL/GenBank/DDBJ whole genome shotgun (WGS) entry which is preliminary data.</text>
</comment>
<proteinExistence type="inferred from homology"/>
<dbReference type="Pfam" id="PF13416">
    <property type="entry name" value="SBP_bac_8"/>
    <property type="match status" value="1"/>
</dbReference>
<keyword evidence="3" id="KW-0732">Signal</keyword>
<dbReference type="SUPFAM" id="SSF53850">
    <property type="entry name" value="Periplasmic binding protein-like II"/>
    <property type="match status" value="1"/>
</dbReference>
<keyword evidence="5" id="KW-1185">Reference proteome</keyword>
<reference evidence="4 5" key="1">
    <citation type="journal article" date="2022" name="Genome Biol. Evol.">
        <title>Host diet, physiology and behaviors set the stage for Lachnospiraceae cladogenesis.</title>
        <authorList>
            <person name="Vera-Ponce De Leon A."/>
            <person name="Schneider M."/>
            <person name="Jahnes B.C."/>
            <person name="Sadowski V."/>
            <person name="Camuy-Velez L.A."/>
            <person name="Duan J."/>
            <person name="Sabree Z.L."/>
        </authorList>
    </citation>
    <scope>NUCLEOTIDE SEQUENCE [LARGE SCALE GENOMIC DNA]</scope>
    <source>
        <strain evidence="4 5">PAL113</strain>
    </source>
</reference>
<dbReference type="PANTHER" id="PTHR30061:SF50">
    <property type="entry name" value="MALTOSE_MALTODEXTRIN-BINDING PERIPLASMIC PROTEIN"/>
    <property type="match status" value="1"/>
</dbReference>
<evidence type="ECO:0000313" key="4">
    <source>
        <dbReference type="EMBL" id="MCP1103518.1"/>
    </source>
</evidence>
<evidence type="ECO:0000256" key="3">
    <source>
        <dbReference type="ARBA" id="ARBA00022729"/>
    </source>
</evidence>
<evidence type="ECO:0000256" key="1">
    <source>
        <dbReference type="ARBA" id="ARBA00008520"/>
    </source>
</evidence>
<gene>
    <name evidence="4" type="ORF">NK125_14030</name>
</gene>
<accession>A0ABT1ECJ3</accession>
<dbReference type="EMBL" id="JAMZFW010000030">
    <property type="protein sequence ID" value="MCP1103518.1"/>
    <property type="molecule type" value="Genomic_DNA"/>
</dbReference>
<dbReference type="Proteomes" id="UP001523566">
    <property type="component" value="Unassembled WGS sequence"/>
</dbReference>
<dbReference type="Gene3D" id="3.40.190.10">
    <property type="entry name" value="Periplasmic binding protein-like II"/>
    <property type="match status" value="1"/>
</dbReference>
<evidence type="ECO:0000313" key="5">
    <source>
        <dbReference type="Proteomes" id="UP001523566"/>
    </source>
</evidence>